<comment type="caution">
    <text evidence="1">The sequence shown here is derived from an EMBL/GenBank/DDBJ whole genome shotgun (WGS) entry which is preliminary data.</text>
</comment>
<reference evidence="1" key="2">
    <citation type="submission" date="2020-09" db="EMBL/GenBank/DDBJ databases">
        <authorList>
            <person name="Sun Q."/>
            <person name="Ohkuma M."/>
        </authorList>
    </citation>
    <scope>NUCLEOTIDE SEQUENCE</scope>
    <source>
        <strain evidence="1">JCM 12580</strain>
    </source>
</reference>
<sequence length="88" mass="10366">MMRPLSKNVKEELVNAMNDQNSAMFVVDGKLISLEAHDTSTMNVEPDNLEQEIQEYPELKKSLQRFLDNPDMRRYTAEELKVSRHDRR</sequence>
<dbReference type="Proteomes" id="UP000658382">
    <property type="component" value="Unassembled WGS sequence"/>
</dbReference>
<accession>A0A917PQW6</accession>
<protein>
    <submittedName>
        <fullName evidence="1">Uncharacterized protein</fullName>
    </submittedName>
</protein>
<reference evidence="1" key="1">
    <citation type="journal article" date="2014" name="Int. J. Syst. Evol. Microbiol.">
        <title>Complete genome sequence of Corynebacterium casei LMG S-19264T (=DSM 44701T), isolated from a smear-ripened cheese.</title>
        <authorList>
            <consortium name="US DOE Joint Genome Institute (JGI-PGF)"/>
            <person name="Walter F."/>
            <person name="Albersmeier A."/>
            <person name="Kalinowski J."/>
            <person name="Ruckert C."/>
        </authorList>
    </citation>
    <scope>NUCLEOTIDE SEQUENCE</scope>
    <source>
        <strain evidence="1">JCM 12580</strain>
    </source>
</reference>
<name>A0A917PQW6_9BACI</name>
<dbReference type="RefSeq" id="WP_188631876.1">
    <property type="nucleotide sequence ID" value="NZ_BMNQ01000007.1"/>
</dbReference>
<proteinExistence type="predicted"/>
<organism evidence="1 2">
    <name type="scientific">Lentibacillus kapialis</name>
    <dbReference type="NCBI Taxonomy" id="340214"/>
    <lineage>
        <taxon>Bacteria</taxon>
        <taxon>Bacillati</taxon>
        <taxon>Bacillota</taxon>
        <taxon>Bacilli</taxon>
        <taxon>Bacillales</taxon>
        <taxon>Bacillaceae</taxon>
        <taxon>Lentibacillus</taxon>
    </lineage>
</organism>
<dbReference type="EMBL" id="BMNQ01000007">
    <property type="protein sequence ID" value="GGJ88594.1"/>
    <property type="molecule type" value="Genomic_DNA"/>
</dbReference>
<gene>
    <name evidence="1" type="ORF">GCM10007063_08910</name>
</gene>
<evidence type="ECO:0000313" key="1">
    <source>
        <dbReference type="EMBL" id="GGJ88594.1"/>
    </source>
</evidence>
<evidence type="ECO:0000313" key="2">
    <source>
        <dbReference type="Proteomes" id="UP000658382"/>
    </source>
</evidence>
<dbReference type="AlphaFoldDB" id="A0A917PQW6"/>
<keyword evidence="2" id="KW-1185">Reference proteome</keyword>